<evidence type="ECO:0000313" key="16">
    <source>
        <dbReference type="Proteomes" id="UP000001557"/>
    </source>
</evidence>
<evidence type="ECO:0000259" key="14">
    <source>
        <dbReference type="PROSITE" id="PS52039"/>
    </source>
</evidence>
<dbReference type="InterPro" id="IPR013826">
    <property type="entry name" value="Topo_IA_cen_sub3"/>
</dbReference>
<dbReference type="Proteomes" id="UP000001557">
    <property type="component" value="Plasmid pSbal02"/>
</dbReference>
<feature type="domain" description="Toprim" evidence="13">
    <location>
        <begin position="1"/>
        <end position="131"/>
    </location>
</feature>
<dbReference type="PRINTS" id="PR00417">
    <property type="entry name" value="PRTPISMRASEI"/>
</dbReference>
<dbReference type="Gene3D" id="3.40.50.140">
    <property type="match status" value="1"/>
</dbReference>
<evidence type="ECO:0000256" key="11">
    <source>
        <dbReference type="ARBA" id="ARBA00032235"/>
    </source>
</evidence>
<dbReference type="GO" id="GO:0003677">
    <property type="term" value="F:DNA binding"/>
    <property type="evidence" value="ECO:0007669"/>
    <property type="project" value="UniProtKB-KW"/>
</dbReference>
<dbReference type="InterPro" id="IPR034144">
    <property type="entry name" value="TOPRIM_TopoIII"/>
</dbReference>
<dbReference type="GO" id="GO:0003917">
    <property type="term" value="F:DNA topoisomerase type I (single strand cut, ATP-independent) activity"/>
    <property type="evidence" value="ECO:0007669"/>
    <property type="project" value="UniProtKB-EC"/>
</dbReference>
<dbReference type="GO" id="GO:0046872">
    <property type="term" value="F:metal ion binding"/>
    <property type="evidence" value="ECO:0007669"/>
    <property type="project" value="UniProtKB-KW"/>
</dbReference>
<dbReference type="GO" id="GO:0006310">
    <property type="term" value="P:DNA recombination"/>
    <property type="evidence" value="ECO:0007669"/>
    <property type="project" value="TreeGrafter"/>
</dbReference>
<evidence type="ECO:0000259" key="13">
    <source>
        <dbReference type="PROSITE" id="PS50880"/>
    </source>
</evidence>
<keyword evidence="6" id="KW-0799">Topoisomerase</keyword>
<dbReference type="InterPro" id="IPR023406">
    <property type="entry name" value="Topo_IA_AS"/>
</dbReference>
<dbReference type="PROSITE" id="PS00396">
    <property type="entry name" value="TOPO_IA_1"/>
    <property type="match status" value="1"/>
</dbReference>
<dbReference type="NCBIfam" id="TIGR01056">
    <property type="entry name" value="topB"/>
    <property type="match status" value="1"/>
</dbReference>
<protein>
    <recommendedName>
        <fullName evidence="3">DNA topoisomerase</fullName>
        <ecNumber evidence="3">5.6.2.1</ecNumber>
    </recommendedName>
    <alternativeName>
        <fullName evidence="12">Omega-protein</fullName>
    </alternativeName>
    <alternativeName>
        <fullName evidence="11">Relaxing enzyme</fullName>
    </alternativeName>
    <alternativeName>
        <fullName evidence="9">Swivelase</fullName>
    </alternativeName>
    <alternativeName>
        <fullName evidence="10">Untwisting enzyme</fullName>
    </alternativeName>
</protein>
<evidence type="ECO:0000256" key="5">
    <source>
        <dbReference type="ARBA" id="ARBA00022842"/>
    </source>
</evidence>
<name>A3DB61_SHEB5</name>
<dbReference type="Gene3D" id="2.70.20.10">
    <property type="entry name" value="Topoisomerase I, domain 3"/>
    <property type="match status" value="1"/>
</dbReference>
<proteinExistence type="inferred from homology"/>
<gene>
    <name evidence="15" type="ordered locus">Sbal_4425</name>
</gene>
<dbReference type="HOGENOM" id="CLU_002929_5_2_6"/>
<dbReference type="Gene3D" id="1.10.460.10">
    <property type="entry name" value="Topoisomerase I, domain 2"/>
    <property type="match status" value="1"/>
</dbReference>
<dbReference type="GO" id="GO:0006265">
    <property type="term" value="P:DNA topological change"/>
    <property type="evidence" value="ECO:0007669"/>
    <property type="project" value="InterPro"/>
</dbReference>
<dbReference type="SMART" id="SM00437">
    <property type="entry name" value="TOP1Ac"/>
    <property type="match status" value="1"/>
</dbReference>
<dbReference type="SUPFAM" id="SSF56712">
    <property type="entry name" value="Prokaryotic type I DNA topoisomerase"/>
    <property type="match status" value="1"/>
</dbReference>
<dbReference type="PANTHER" id="PTHR11390:SF21">
    <property type="entry name" value="DNA TOPOISOMERASE 3-ALPHA"/>
    <property type="match status" value="1"/>
</dbReference>
<dbReference type="GO" id="GO:0043597">
    <property type="term" value="C:cytoplasmic replication fork"/>
    <property type="evidence" value="ECO:0007669"/>
    <property type="project" value="TreeGrafter"/>
</dbReference>
<keyword evidence="15" id="KW-0614">Plasmid</keyword>
<evidence type="ECO:0000256" key="3">
    <source>
        <dbReference type="ARBA" id="ARBA00012891"/>
    </source>
</evidence>
<evidence type="ECO:0000256" key="9">
    <source>
        <dbReference type="ARBA" id="ARBA00030003"/>
    </source>
</evidence>
<keyword evidence="8 15" id="KW-0413">Isomerase</keyword>
<dbReference type="AlphaFoldDB" id="A3DB61"/>
<dbReference type="PROSITE" id="PS52039">
    <property type="entry name" value="TOPO_IA_2"/>
    <property type="match status" value="1"/>
</dbReference>
<accession>A3DB61</accession>
<dbReference type="EC" id="5.6.2.1" evidence="3"/>
<dbReference type="InterPro" id="IPR013825">
    <property type="entry name" value="Topo_IA_cen_sub2"/>
</dbReference>
<organism evidence="15 16">
    <name type="scientific">Shewanella baltica (strain OS155 / ATCC BAA-1091)</name>
    <dbReference type="NCBI Taxonomy" id="325240"/>
    <lineage>
        <taxon>Bacteria</taxon>
        <taxon>Pseudomonadati</taxon>
        <taxon>Pseudomonadota</taxon>
        <taxon>Gammaproteobacteria</taxon>
        <taxon>Alteromonadales</taxon>
        <taxon>Shewanellaceae</taxon>
        <taxon>Shewanella</taxon>
    </lineage>
</organism>
<dbReference type="InterPro" id="IPR000380">
    <property type="entry name" value="Topo_IA"/>
</dbReference>
<evidence type="ECO:0000256" key="7">
    <source>
        <dbReference type="ARBA" id="ARBA00023125"/>
    </source>
</evidence>
<dbReference type="CDD" id="cd00186">
    <property type="entry name" value="TOP1Ac"/>
    <property type="match status" value="1"/>
</dbReference>
<keyword evidence="5" id="KW-0460">Magnesium</keyword>
<dbReference type="KEGG" id="sbl:Sbal_4425"/>
<feature type="domain" description="Topo IA-type catalytic" evidence="14">
    <location>
        <begin position="148"/>
        <end position="592"/>
    </location>
</feature>
<keyword evidence="4" id="KW-0479">Metal-binding</keyword>
<dbReference type="InterPro" id="IPR003602">
    <property type="entry name" value="Topo_IA_DNA-bd_dom"/>
</dbReference>
<keyword evidence="7" id="KW-0238">DNA-binding</keyword>
<evidence type="ECO:0000256" key="4">
    <source>
        <dbReference type="ARBA" id="ARBA00022723"/>
    </source>
</evidence>
<dbReference type="SMART" id="SM00436">
    <property type="entry name" value="TOP1Bc"/>
    <property type="match status" value="1"/>
</dbReference>
<geneLocation type="plasmid" evidence="15 16">
    <name>pSbal02</name>
</geneLocation>
<evidence type="ECO:0000256" key="2">
    <source>
        <dbReference type="ARBA" id="ARBA00009446"/>
    </source>
</evidence>
<dbReference type="PANTHER" id="PTHR11390">
    <property type="entry name" value="PROKARYOTIC DNA TOPOISOMERASE"/>
    <property type="match status" value="1"/>
</dbReference>
<sequence>MRLFLCEKPSQAKDIASVLGCKRGDGVFTGDGIAVTFCVGHVLQQAEPENYNPDFETWNIVDLPIIPTVWKMLVSPKTKAQFAIVKKQLAKATEVIIATDADREGEVIAREVLEYVNYKGPIQRLWLSALDDASIKKALASLRPNHETAKLYDAGLGRSRGDWLIGMNMTRLCTLLSREYGYQGAFSVGRVQTPTLRLVVDRDSQVEQFEPQSYYDITGLFNATIPFKAKWQVPDNLGDEQGRCLQVTTVDHVLSQCRDQPGTVTQFDTKRQKSKHPPLFFLGSLQKAMSAKFGYGAKEVLDIAQSLYEKYKVTTYPRTDCPYLPLSQKEEVGSILDKLKVVPAFAAWCSAADVNETSACWNDKKITAHHGIIPLPVTPKLHEMNEKELNLYHAIVQRYLAQFYPVAEDDATTIELMVGSQSVKATGKVERVKGWRLVTGKDSEDETTDDSANLPLLSIGQTLTAQFQREDKRTKPPGRFTEGTLIDAMSNIAKFESDPKLKSILKETSGIGTEATRANIIDTLKARGFVTVTGKQLISSEAGRSLIDALPDVLTRPAMTALWEQALDEIALGNGSLDDFMARQSTFITQLVSMFKQGQYTLKLPKVLAVTLPCPVCQKSMKQLSGKNGKFWVCEDKEQCGLLLNDERGKLPKTTPCTCKKGVLVRKKAKTKGKFWWGCSAYQSGCQRRLFDNEGKPGKEMESNNQT</sequence>
<dbReference type="InterPro" id="IPR013497">
    <property type="entry name" value="Topo_IA_cen"/>
</dbReference>
<evidence type="ECO:0000256" key="10">
    <source>
        <dbReference type="ARBA" id="ARBA00031985"/>
    </source>
</evidence>
<dbReference type="CDD" id="cd03362">
    <property type="entry name" value="TOPRIM_TopoIA_TopoIII"/>
    <property type="match status" value="1"/>
</dbReference>
<dbReference type="InterPro" id="IPR003601">
    <property type="entry name" value="Topo_IA_2"/>
</dbReference>
<evidence type="ECO:0000256" key="6">
    <source>
        <dbReference type="ARBA" id="ARBA00023029"/>
    </source>
</evidence>
<dbReference type="PROSITE" id="PS50880">
    <property type="entry name" value="TOPRIM"/>
    <property type="match status" value="1"/>
</dbReference>
<dbReference type="RefSeq" id="WP_011839989.1">
    <property type="nucleotide sequence ID" value="NC_009036.1"/>
</dbReference>
<comment type="similarity">
    <text evidence="2">Belongs to the type IA topoisomerase family.</text>
</comment>
<dbReference type="EMBL" id="CP000565">
    <property type="protein sequence ID" value="ABN63974.1"/>
    <property type="molecule type" value="Genomic_DNA"/>
</dbReference>
<dbReference type="Gene3D" id="1.10.290.10">
    <property type="entry name" value="Topoisomerase I, domain 4"/>
    <property type="match status" value="1"/>
</dbReference>
<comment type="catalytic activity">
    <reaction evidence="1">
        <text>ATP-independent breakage of single-stranded DNA, followed by passage and rejoining.</text>
        <dbReference type="EC" id="5.6.2.1"/>
    </reaction>
</comment>
<dbReference type="OrthoDB" id="9803554at2"/>
<evidence type="ECO:0000313" key="15">
    <source>
        <dbReference type="EMBL" id="ABN63974.1"/>
    </source>
</evidence>
<evidence type="ECO:0000256" key="8">
    <source>
        <dbReference type="ARBA" id="ARBA00023235"/>
    </source>
</evidence>
<dbReference type="GO" id="GO:0006281">
    <property type="term" value="P:DNA repair"/>
    <property type="evidence" value="ECO:0007669"/>
    <property type="project" value="TreeGrafter"/>
</dbReference>
<keyword evidence="16" id="KW-1185">Reference proteome</keyword>
<dbReference type="InterPro" id="IPR013824">
    <property type="entry name" value="Topo_IA_cen_sub1"/>
</dbReference>
<dbReference type="InterPro" id="IPR006171">
    <property type="entry name" value="TOPRIM_dom"/>
</dbReference>
<dbReference type="InterPro" id="IPR023405">
    <property type="entry name" value="Topo_IA_core_domain"/>
</dbReference>
<dbReference type="NCBIfam" id="NF005829">
    <property type="entry name" value="PRK07726.1"/>
    <property type="match status" value="1"/>
</dbReference>
<dbReference type="InterPro" id="IPR005738">
    <property type="entry name" value="TopoIII"/>
</dbReference>
<dbReference type="Pfam" id="PF01751">
    <property type="entry name" value="Toprim"/>
    <property type="match status" value="1"/>
</dbReference>
<dbReference type="Pfam" id="PF01131">
    <property type="entry name" value="Topoisom_bac"/>
    <property type="match status" value="1"/>
</dbReference>
<evidence type="ECO:0000256" key="1">
    <source>
        <dbReference type="ARBA" id="ARBA00000213"/>
    </source>
</evidence>
<reference evidence="15 16" key="1">
    <citation type="submission" date="2007-02" db="EMBL/GenBank/DDBJ databases">
        <title>Complete sequence of plasmid pSbal02 of Shewanella baltica OS155.</title>
        <authorList>
            <consortium name="US DOE Joint Genome Institute"/>
            <person name="Copeland A."/>
            <person name="Lucas S."/>
            <person name="Lapidus A."/>
            <person name="Barry K."/>
            <person name="Detter J.C."/>
            <person name="Glavina del Rio T."/>
            <person name="Hammon N."/>
            <person name="Israni S."/>
            <person name="Dalin E."/>
            <person name="Tice H."/>
            <person name="Pitluck S."/>
            <person name="Sims D.R."/>
            <person name="Brettin T."/>
            <person name="Bruce D."/>
            <person name="Han C."/>
            <person name="Tapia R."/>
            <person name="Brainard J."/>
            <person name="Schmutz J."/>
            <person name="Larimer F."/>
            <person name="Land M."/>
            <person name="Hauser L."/>
            <person name="Kyrpides N."/>
            <person name="Mikhailova N."/>
            <person name="Brettar I."/>
            <person name="Klappenbach J."/>
            <person name="Konstantinidis K."/>
            <person name="Rodrigues J."/>
            <person name="Tiedje J."/>
            <person name="Richardson P."/>
        </authorList>
    </citation>
    <scope>NUCLEOTIDE SEQUENCE [LARGE SCALE GENOMIC DNA]</scope>
    <source>
        <strain evidence="16">OS155 / ATCC BAA-1091</strain>
        <plasmid evidence="15 16">pSbal02</plasmid>
    </source>
</reference>
<evidence type="ECO:0000256" key="12">
    <source>
        <dbReference type="ARBA" id="ARBA00032877"/>
    </source>
</evidence>
<dbReference type="SMART" id="SM00493">
    <property type="entry name" value="TOPRIM"/>
    <property type="match status" value="1"/>
</dbReference>